<accession>A0A0E9SFB0</accession>
<reference evidence="1" key="2">
    <citation type="journal article" date="2015" name="Fish Shellfish Immunol.">
        <title>Early steps in the European eel (Anguilla anguilla)-Vibrio vulnificus interaction in the gills: Role of the RtxA13 toxin.</title>
        <authorList>
            <person name="Callol A."/>
            <person name="Pajuelo D."/>
            <person name="Ebbesson L."/>
            <person name="Teles M."/>
            <person name="MacKenzie S."/>
            <person name="Amaro C."/>
        </authorList>
    </citation>
    <scope>NUCLEOTIDE SEQUENCE</scope>
</reference>
<name>A0A0E9SFB0_ANGAN</name>
<protein>
    <submittedName>
        <fullName evidence="1">Uncharacterized protein</fullName>
    </submittedName>
</protein>
<reference evidence="1" key="1">
    <citation type="submission" date="2014-11" db="EMBL/GenBank/DDBJ databases">
        <authorList>
            <person name="Amaro Gonzalez C."/>
        </authorList>
    </citation>
    <scope>NUCLEOTIDE SEQUENCE</scope>
</reference>
<proteinExistence type="predicted"/>
<dbReference type="AlphaFoldDB" id="A0A0E9SFB0"/>
<sequence length="46" mass="5452">MSKPHGTLQDTFVIHTFKLKVWHSYMGRAQSDIQKQVTIAFPYKWT</sequence>
<evidence type="ECO:0000313" key="1">
    <source>
        <dbReference type="EMBL" id="JAH39927.1"/>
    </source>
</evidence>
<organism evidence="1">
    <name type="scientific">Anguilla anguilla</name>
    <name type="common">European freshwater eel</name>
    <name type="synonym">Muraena anguilla</name>
    <dbReference type="NCBI Taxonomy" id="7936"/>
    <lineage>
        <taxon>Eukaryota</taxon>
        <taxon>Metazoa</taxon>
        <taxon>Chordata</taxon>
        <taxon>Craniata</taxon>
        <taxon>Vertebrata</taxon>
        <taxon>Euteleostomi</taxon>
        <taxon>Actinopterygii</taxon>
        <taxon>Neopterygii</taxon>
        <taxon>Teleostei</taxon>
        <taxon>Anguilliformes</taxon>
        <taxon>Anguillidae</taxon>
        <taxon>Anguilla</taxon>
    </lineage>
</organism>
<dbReference type="EMBL" id="GBXM01068650">
    <property type="protein sequence ID" value="JAH39927.1"/>
    <property type="molecule type" value="Transcribed_RNA"/>
</dbReference>